<feature type="transmembrane region" description="Helical" evidence="2">
    <location>
        <begin position="448"/>
        <end position="472"/>
    </location>
</feature>
<feature type="compositionally biased region" description="Basic and acidic residues" evidence="1">
    <location>
        <begin position="411"/>
        <end position="426"/>
    </location>
</feature>
<feature type="region of interest" description="Disordered" evidence="1">
    <location>
        <begin position="397"/>
        <end position="441"/>
    </location>
</feature>
<gene>
    <name evidence="4" type="ORF">EZS28_024531</name>
</gene>
<evidence type="ECO:0000256" key="2">
    <source>
        <dbReference type="SAM" id="Phobius"/>
    </source>
</evidence>
<dbReference type="Proteomes" id="UP000324800">
    <property type="component" value="Unassembled WGS sequence"/>
</dbReference>
<feature type="chain" id="PRO_5023879668" description="Right handed beta helix domain-containing protein" evidence="3">
    <location>
        <begin position="16"/>
        <end position="583"/>
    </location>
</feature>
<dbReference type="InterPro" id="IPR011050">
    <property type="entry name" value="Pectin_lyase_fold/virulence"/>
</dbReference>
<evidence type="ECO:0000313" key="5">
    <source>
        <dbReference type="Proteomes" id="UP000324800"/>
    </source>
</evidence>
<feature type="compositionally biased region" description="Acidic residues" evidence="1">
    <location>
        <begin position="397"/>
        <end position="410"/>
    </location>
</feature>
<evidence type="ECO:0008006" key="6">
    <source>
        <dbReference type="Google" id="ProtNLM"/>
    </source>
</evidence>
<feature type="compositionally biased region" description="Basic and acidic residues" evidence="1">
    <location>
        <begin position="509"/>
        <end position="524"/>
    </location>
</feature>
<sequence length="583" mass="65348">MLAFALLLAVSTLNAEVCSFFVKTSDPDDDHYVNFQLVGVAIGQAQLACGQNEFSIKLLEDSHFESLYVNEPHWNAYVTIEGRSADKTAWEKSEDTSLIDVRQDTITSFIFKNFAFIGSALIFYQGSNLLRIESSSFVVPDRQYLIAVQNGPFIFANKGIVEIDRCSFGVDNRDNFLGLPAIYSKAGFSSISIQNSNFSKLPSGGIQIDLMESATVSVTGSQFLKCGDIYQSDNIPSSGAIYVFTWNEYQDTVPTSPANTQYGQVSFNNNQFYSCYGYHAGAIWIGENIIPTSVKNNFFSFNFVKDWQGAKDILFQSQELLLQAGGIISVTEGFTAEKGYEKESEVRISGFYESNFAYYLNCIANKEEEGEECGQIPCGSKVEETMDICNIEPIEITDPDEPIIGEDEDKEKEKEDQISYPTKEDDKKEEEEQGEQKKKEQSGLSTGGIVAIIVAVVVVVAVSAVIIALLLYKKIHKQPKQERIVNEKDQIHELGQIDSNTEIENYEPVEHAQPEQVEKIKEQSIIDADQEVNTIQEHKKNKDKNKNKNKKRQGQKAHKKQSGNGRSKSSKKHIHREEEGNQN</sequence>
<dbReference type="SUPFAM" id="SSF51126">
    <property type="entry name" value="Pectin lyase-like"/>
    <property type="match status" value="1"/>
</dbReference>
<dbReference type="AlphaFoldDB" id="A0A5J4VBN6"/>
<evidence type="ECO:0000256" key="3">
    <source>
        <dbReference type="SAM" id="SignalP"/>
    </source>
</evidence>
<feature type="signal peptide" evidence="3">
    <location>
        <begin position="1"/>
        <end position="15"/>
    </location>
</feature>
<feature type="compositionally biased region" description="Basic residues" evidence="1">
    <location>
        <begin position="547"/>
        <end position="561"/>
    </location>
</feature>
<feature type="region of interest" description="Disordered" evidence="1">
    <location>
        <begin position="509"/>
        <end position="583"/>
    </location>
</feature>
<name>A0A5J4VBN6_9EUKA</name>
<accession>A0A5J4VBN6</accession>
<reference evidence="4 5" key="1">
    <citation type="submission" date="2019-03" db="EMBL/GenBank/DDBJ databases">
        <title>Single cell metagenomics reveals metabolic interactions within the superorganism composed of flagellate Streblomastix strix and complex community of Bacteroidetes bacteria on its surface.</title>
        <authorList>
            <person name="Treitli S.C."/>
            <person name="Kolisko M."/>
            <person name="Husnik F."/>
            <person name="Keeling P."/>
            <person name="Hampl V."/>
        </authorList>
    </citation>
    <scope>NUCLEOTIDE SEQUENCE [LARGE SCALE GENOMIC DNA]</scope>
    <source>
        <strain evidence="4">ST1C</strain>
    </source>
</reference>
<evidence type="ECO:0000313" key="4">
    <source>
        <dbReference type="EMBL" id="KAA6379943.1"/>
    </source>
</evidence>
<keyword evidence="2" id="KW-0812">Transmembrane</keyword>
<protein>
    <recommendedName>
        <fullName evidence="6">Right handed beta helix domain-containing protein</fullName>
    </recommendedName>
</protein>
<dbReference type="EMBL" id="SNRW01008183">
    <property type="protein sequence ID" value="KAA6379943.1"/>
    <property type="molecule type" value="Genomic_DNA"/>
</dbReference>
<evidence type="ECO:0000256" key="1">
    <source>
        <dbReference type="SAM" id="MobiDB-lite"/>
    </source>
</evidence>
<keyword evidence="2" id="KW-0472">Membrane</keyword>
<comment type="caution">
    <text evidence="4">The sequence shown here is derived from an EMBL/GenBank/DDBJ whole genome shotgun (WGS) entry which is preliminary data.</text>
</comment>
<keyword evidence="3" id="KW-0732">Signal</keyword>
<feature type="compositionally biased region" description="Basic and acidic residues" evidence="1">
    <location>
        <begin position="536"/>
        <end position="546"/>
    </location>
</feature>
<proteinExistence type="predicted"/>
<keyword evidence="2" id="KW-1133">Transmembrane helix</keyword>
<organism evidence="4 5">
    <name type="scientific">Streblomastix strix</name>
    <dbReference type="NCBI Taxonomy" id="222440"/>
    <lineage>
        <taxon>Eukaryota</taxon>
        <taxon>Metamonada</taxon>
        <taxon>Preaxostyla</taxon>
        <taxon>Oxymonadida</taxon>
        <taxon>Streblomastigidae</taxon>
        <taxon>Streblomastix</taxon>
    </lineage>
</organism>